<gene>
    <name evidence="1" type="ORF">H4696_001114</name>
</gene>
<name>A0ABR9HSW0_9PSEU</name>
<accession>A0ABR9HSW0</accession>
<keyword evidence="2" id="KW-1185">Reference proteome</keyword>
<dbReference type="EMBL" id="JADBEG010000001">
    <property type="protein sequence ID" value="MBE1494014.1"/>
    <property type="molecule type" value="Genomic_DNA"/>
</dbReference>
<protein>
    <submittedName>
        <fullName evidence="1">Uncharacterized protein</fullName>
    </submittedName>
</protein>
<reference evidence="1 2" key="1">
    <citation type="submission" date="2020-10" db="EMBL/GenBank/DDBJ databases">
        <title>Sequencing the genomes of 1000 actinobacteria strains.</title>
        <authorList>
            <person name="Klenk H.-P."/>
        </authorList>
    </citation>
    <scope>NUCLEOTIDE SEQUENCE [LARGE SCALE GENOMIC DNA]</scope>
    <source>
        <strain evidence="1 2">DSM 44653</strain>
    </source>
</reference>
<organism evidence="1 2">
    <name type="scientific">Amycolatopsis lexingtonensis</name>
    <dbReference type="NCBI Taxonomy" id="218822"/>
    <lineage>
        <taxon>Bacteria</taxon>
        <taxon>Bacillati</taxon>
        <taxon>Actinomycetota</taxon>
        <taxon>Actinomycetes</taxon>
        <taxon>Pseudonocardiales</taxon>
        <taxon>Pseudonocardiaceae</taxon>
        <taxon>Amycolatopsis</taxon>
    </lineage>
</organism>
<comment type="caution">
    <text evidence="1">The sequence shown here is derived from an EMBL/GenBank/DDBJ whole genome shotgun (WGS) entry which is preliminary data.</text>
</comment>
<evidence type="ECO:0000313" key="1">
    <source>
        <dbReference type="EMBL" id="MBE1494014.1"/>
    </source>
</evidence>
<dbReference type="RefSeq" id="WP_086865650.1">
    <property type="nucleotide sequence ID" value="NZ_JADBEG010000001.1"/>
</dbReference>
<evidence type="ECO:0000313" key="2">
    <source>
        <dbReference type="Proteomes" id="UP000631670"/>
    </source>
</evidence>
<proteinExistence type="predicted"/>
<dbReference type="Proteomes" id="UP000631670">
    <property type="component" value="Unassembled WGS sequence"/>
</dbReference>
<sequence length="154" mass="16066">MVIGLVIGIVVLVLLVGRVVHRRRAQDSGPGVPPLADAHAVDQERALTARLLSGQLAQDGYRDAMARLAAGDRDRAGDDDVALLLWRARLGPAGDDGARDLLDRLGATLPGVLPGVLCTAAVLASTGAGTDELMRTLHLSRVQARTVIDAVTVP</sequence>